<name>A0A2K1KM43_PHYPA</name>
<dbReference type="EnsemblPlants" id="Pp3c4_3640V3.2">
    <property type="protein sequence ID" value="PAC:32922601.CDS.1"/>
    <property type="gene ID" value="Pp3c4_3640"/>
</dbReference>
<dbReference type="Gramene" id="Pp3c4_3640V3.2">
    <property type="protein sequence ID" value="PAC:32922601.CDS.1"/>
    <property type="gene ID" value="Pp3c4_3640"/>
</dbReference>
<evidence type="ECO:0000313" key="2">
    <source>
        <dbReference type="EnsemblPlants" id="PAC:32922600.CDS.1"/>
    </source>
</evidence>
<reference evidence="2" key="3">
    <citation type="submission" date="2020-12" db="UniProtKB">
        <authorList>
            <consortium name="EnsemblPlants"/>
        </authorList>
    </citation>
    <scope>IDENTIFICATION</scope>
</reference>
<reference evidence="1 3" key="1">
    <citation type="journal article" date="2008" name="Science">
        <title>The Physcomitrella genome reveals evolutionary insights into the conquest of land by plants.</title>
        <authorList>
            <person name="Rensing S."/>
            <person name="Lang D."/>
            <person name="Zimmer A."/>
            <person name="Terry A."/>
            <person name="Salamov A."/>
            <person name="Shapiro H."/>
            <person name="Nishiyama T."/>
            <person name="Perroud P.-F."/>
            <person name="Lindquist E."/>
            <person name="Kamisugi Y."/>
            <person name="Tanahashi T."/>
            <person name="Sakakibara K."/>
            <person name="Fujita T."/>
            <person name="Oishi K."/>
            <person name="Shin-I T."/>
            <person name="Kuroki Y."/>
            <person name="Toyoda A."/>
            <person name="Suzuki Y."/>
            <person name="Hashimoto A."/>
            <person name="Yamaguchi K."/>
            <person name="Sugano A."/>
            <person name="Kohara Y."/>
            <person name="Fujiyama A."/>
            <person name="Anterola A."/>
            <person name="Aoki S."/>
            <person name="Ashton N."/>
            <person name="Barbazuk W.B."/>
            <person name="Barker E."/>
            <person name="Bennetzen J."/>
            <person name="Bezanilla M."/>
            <person name="Blankenship R."/>
            <person name="Cho S.H."/>
            <person name="Dutcher S."/>
            <person name="Estelle M."/>
            <person name="Fawcett J.A."/>
            <person name="Gundlach H."/>
            <person name="Hanada K."/>
            <person name="Heyl A."/>
            <person name="Hicks K.A."/>
            <person name="Hugh J."/>
            <person name="Lohr M."/>
            <person name="Mayer K."/>
            <person name="Melkozernov A."/>
            <person name="Murata T."/>
            <person name="Nelson D."/>
            <person name="Pils B."/>
            <person name="Prigge M."/>
            <person name="Reiss B."/>
            <person name="Renner T."/>
            <person name="Rombauts S."/>
            <person name="Rushton P."/>
            <person name="Sanderfoot A."/>
            <person name="Schween G."/>
            <person name="Shiu S.-H."/>
            <person name="Stueber K."/>
            <person name="Theodoulou F.L."/>
            <person name="Tu H."/>
            <person name="Van de Peer Y."/>
            <person name="Verrier P.J."/>
            <person name="Waters E."/>
            <person name="Wood A."/>
            <person name="Yang L."/>
            <person name="Cove D."/>
            <person name="Cuming A."/>
            <person name="Hasebe M."/>
            <person name="Lucas S."/>
            <person name="Mishler D.B."/>
            <person name="Reski R."/>
            <person name="Grigoriev I."/>
            <person name="Quatrano R.S."/>
            <person name="Boore J.L."/>
        </authorList>
    </citation>
    <scope>NUCLEOTIDE SEQUENCE [LARGE SCALE GENOMIC DNA]</scope>
    <source>
        <strain evidence="2 3">cv. Gransden 2004</strain>
    </source>
</reference>
<evidence type="ECO:0000313" key="1">
    <source>
        <dbReference type="EMBL" id="PNR54834.1"/>
    </source>
</evidence>
<dbReference type="Gramene" id="Pp3c4_3640V3.1">
    <property type="protein sequence ID" value="PAC:32922600.CDS.1"/>
    <property type="gene ID" value="Pp3c4_3640"/>
</dbReference>
<organism evidence="1">
    <name type="scientific">Physcomitrium patens</name>
    <name type="common">Spreading-leaved earth moss</name>
    <name type="synonym">Physcomitrella patens</name>
    <dbReference type="NCBI Taxonomy" id="3218"/>
    <lineage>
        <taxon>Eukaryota</taxon>
        <taxon>Viridiplantae</taxon>
        <taxon>Streptophyta</taxon>
        <taxon>Embryophyta</taxon>
        <taxon>Bryophyta</taxon>
        <taxon>Bryophytina</taxon>
        <taxon>Bryopsida</taxon>
        <taxon>Funariidae</taxon>
        <taxon>Funariales</taxon>
        <taxon>Funariaceae</taxon>
        <taxon>Physcomitrium</taxon>
    </lineage>
</organism>
<dbReference type="EMBL" id="ABEU02000004">
    <property type="protein sequence ID" value="PNR54834.1"/>
    <property type="molecule type" value="Genomic_DNA"/>
</dbReference>
<dbReference type="Proteomes" id="UP000006727">
    <property type="component" value="Chromosome 4"/>
</dbReference>
<dbReference type="AlphaFoldDB" id="A0A2K1KM43"/>
<dbReference type="InParanoid" id="A0A2K1KM43"/>
<evidence type="ECO:0000313" key="3">
    <source>
        <dbReference type="Proteomes" id="UP000006727"/>
    </source>
</evidence>
<protein>
    <submittedName>
        <fullName evidence="1 2">Uncharacterized protein</fullName>
    </submittedName>
</protein>
<gene>
    <name evidence="1" type="ORF">PHYPA_005727</name>
</gene>
<dbReference type="PaxDb" id="3218-PP1S273_69V6.1"/>
<keyword evidence="3" id="KW-1185">Reference proteome</keyword>
<reference evidence="1 3" key="2">
    <citation type="journal article" date="2018" name="Plant J.">
        <title>The Physcomitrella patens chromosome-scale assembly reveals moss genome structure and evolution.</title>
        <authorList>
            <person name="Lang D."/>
            <person name="Ullrich K.K."/>
            <person name="Murat F."/>
            <person name="Fuchs J."/>
            <person name="Jenkins J."/>
            <person name="Haas F.B."/>
            <person name="Piednoel M."/>
            <person name="Gundlach H."/>
            <person name="Van Bel M."/>
            <person name="Meyberg R."/>
            <person name="Vives C."/>
            <person name="Morata J."/>
            <person name="Symeonidi A."/>
            <person name="Hiss M."/>
            <person name="Muchero W."/>
            <person name="Kamisugi Y."/>
            <person name="Saleh O."/>
            <person name="Blanc G."/>
            <person name="Decker E.L."/>
            <person name="van Gessel N."/>
            <person name="Grimwood J."/>
            <person name="Hayes R.D."/>
            <person name="Graham S.W."/>
            <person name="Gunter L.E."/>
            <person name="McDaniel S.F."/>
            <person name="Hoernstein S.N.W."/>
            <person name="Larsson A."/>
            <person name="Li F.W."/>
            <person name="Perroud P.F."/>
            <person name="Phillips J."/>
            <person name="Ranjan P."/>
            <person name="Rokshar D.S."/>
            <person name="Rothfels C.J."/>
            <person name="Schneider L."/>
            <person name="Shu S."/>
            <person name="Stevenson D.W."/>
            <person name="Thummler F."/>
            <person name="Tillich M."/>
            <person name="Villarreal Aguilar J.C."/>
            <person name="Widiez T."/>
            <person name="Wong G.K."/>
            <person name="Wymore A."/>
            <person name="Zhang Y."/>
            <person name="Zimmer A.D."/>
            <person name="Quatrano R.S."/>
            <person name="Mayer K.F.X."/>
            <person name="Goodstein D."/>
            <person name="Casacuberta J.M."/>
            <person name="Vandepoele K."/>
            <person name="Reski R."/>
            <person name="Cuming A.C."/>
            <person name="Tuskan G.A."/>
            <person name="Maumus F."/>
            <person name="Salse J."/>
            <person name="Schmutz J."/>
            <person name="Rensing S.A."/>
        </authorList>
    </citation>
    <scope>NUCLEOTIDE SEQUENCE [LARGE SCALE GENOMIC DNA]</scope>
    <source>
        <strain evidence="2 3">cv. Gransden 2004</strain>
    </source>
</reference>
<dbReference type="EnsemblPlants" id="Pp3c4_3640V3.1">
    <property type="protein sequence ID" value="PAC:32922600.CDS.1"/>
    <property type="gene ID" value="Pp3c4_3640"/>
</dbReference>
<accession>A0A2K1KM43</accession>
<proteinExistence type="predicted"/>
<sequence>MGLEARYTQCTQFGNMEYISASENIKKTYRSTSNPISNPFWIEAWLLTQRTAVATVEFVFRILQRHKTE</sequence>